<dbReference type="InterPro" id="IPR029058">
    <property type="entry name" value="AB_hydrolase_fold"/>
</dbReference>
<dbReference type="PANTHER" id="PTHR12482">
    <property type="entry name" value="LIPASE ROG1-RELATED-RELATED"/>
    <property type="match status" value="1"/>
</dbReference>
<gene>
    <name evidence="2" type="ORF">BaOVIS_029740</name>
</gene>
<feature type="domain" description="DUF676" evidence="1">
    <location>
        <begin position="133"/>
        <end position="345"/>
    </location>
</feature>
<comment type="caution">
    <text evidence="2">The sequence shown here is derived from an EMBL/GenBank/DDBJ whole genome shotgun (WGS) entry which is preliminary data.</text>
</comment>
<dbReference type="SUPFAM" id="SSF53474">
    <property type="entry name" value="alpha/beta-Hydrolases"/>
    <property type="match status" value="1"/>
</dbReference>
<accession>A0A9W5TCU3</accession>
<name>A0A9W5TCU3_BABOV</name>
<sequence>MAEEVEPQVRILCYHCKAASESKTCFAGDVPLSDNTKAKSSAKEYWKIVGEQVVKEKTRAQLVATLFSSKLVEIFKFLGKALVDIPINMENNKEMQFDLFAMPDTIRMCENCRCFFSINPACHCNECMGPEYRSHYVILMHGVVADPLCMAFIAQSLLEVYPQLFIYFPHKVAGKSLVGLELVVRTLSTEILDLFTKAPKQIKLSVIGHSFGGVILRHWYFFYSRKTPGIYNYNPVAKQEENAEGQDEKEAKAETVVPEKDREIPDIIWCNYMSVASPHAGSYENNKVFRKMVGMVGSKSIDELDNESVDLLLLASKEAMDYMKRFKNVVVYGNLSGDFLVAPRTSMLMPRHRVSGNMIKSFTKAGEKETGEPHSIWDMLAKYDGSQDVSDGASSSDEESNSNVVEKKEGVIAKLMEDFYVTVAQVIRKTEHVNKFMFNKDEPIKDGTDEEVIKQVFTEEDMEFFKMLFAQIESKASKKLLGRFMNSPKLLYNEVLLTALWDMAPNKFAVYLPTMTLPHRSILTPSEGNLFHKYTNKVLPHIASIFVT</sequence>
<proteinExistence type="predicted"/>
<protein>
    <submittedName>
        <fullName evidence="2">Serine esterase domain containing protein</fullName>
    </submittedName>
</protein>
<dbReference type="InterPro" id="IPR044294">
    <property type="entry name" value="Lipase-like"/>
</dbReference>
<dbReference type="EMBL" id="BLIY01000022">
    <property type="protein sequence ID" value="GFE55570.1"/>
    <property type="molecule type" value="Genomic_DNA"/>
</dbReference>
<evidence type="ECO:0000259" key="1">
    <source>
        <dbReference type="Pfam" id="PF05057"/>
    </source>
</evidence>
<dbReference type="Pfam" id="PF05057">
    <property type="entry name" value="DUF676"/>
    <property type="match status" value="1"/>
</dbReference>
<evidence type="ECO:0000313" key="3">
    <source>
        <dbReference type="Proteomes" id="UP001057455"/>
    </source>
</evidence>
<dbReference type="Proteomes" id="UP001057455">
    <property type="component" value="Unassembled WGS sequence"/>
</dbReference>
<evidence type="ECO:0000313" key="2">
    <source>
        <dbReference type="EMBL" id="GFE55570.1"/>
    </source>
</evidence>
<organism evidence="2 3">
    <name type="scientific">Babesia ovis</name>
    <dbReference type="NCBI Taxonomy" id="5869"/>
    <lineage>
        <taxon>Eukaryota</taxon>
        <taxon>Sar</taxon>
        <taxon>Alveolata</taxon>
        <taxon>Apicomplexa</taxon>
        <taxon>Aconoidasida</taxon>
        <taxon>Piroplasmida</taxon>
        <taxon>Babesiidae</taxon>
        <taxon>Babesia</taxon>
    </lineage>
</organism>
<dbReference type="OrthoDB" id="273452at2759"/>
<reference evidence="2" key="1">
    <citation type="submission" date="2019-12" db="EMBL/GenBank/DDBJ databases">
        <title>Genome sequence of Babesia ovis.</title>
        <authorList>
            <person name="Yamagishi J."/>
            <person name="Sevinc F."/>
            <person name="Xuan X."/>
        </authorList>
    </citation>
    <scope>NUCLEOTIDE SEQUENCE</scope>
    <source>
        <strain evidence="2">Selcuk</strain>
    </source>
</reference>
<keyword evidence="3" id="KW-1185">Reference proteome</keyword>
<dbReference type="InterPro" id="IPR007751">
    <property type="entry name" value="DUF676_lipase-like"/>
</dbReference>
<dbReference type="PANTHER" id="PTHR12482:SF62">
    <property type="entry name" value="LIPASE ROG1-RELATED"/>
    <property type="match status" value="1"/>
</dbReference>
<dbReference type="AlphaFoldDB" id="A0A9W5TCU3"/>
<dbReference type="Gene3D" id="3.40.50.1820">
    <property type="entry name" value="alpha/beta hydrolase"/>
    <property type="match status" value="1"/>
</dbReference>